<sequence length="95" mass="10032">AAVRAVFCTGTRAHSFEWTSVPVTHRERSPCTSFKNAAHTGTLFPSMVAFPSAGGVPLELMAPARRSAFLCAGGAAARIFLRIRSGTTHTDVNLG</sequence>
<name>A0ABN9GT92_9NEOB</name>
<keyword evidence="2" id="KW-1185">Reference proteome</keyword>
<gene>
    <name evidence="1" type="ORF">SPARVUS_LOCUS14743522</name>
</gene>
<protein>
    <submittedName>
        <fullName evidence="1">Uncharacterized protein</fullName>
    </submittedName>
</protein>
<dbReference type="Proteomes" id="UP001162483">
    <property type="component" value="Unassembled WGS sequence"/>
</dbReference>
<comment type="caution">
    <text evidence="1">The sequence shown here is derived from an EMBL/GenBank/DDBJ whole genome shotgun (WGS) entry which is preliminary data.</text>
</comment>
<feature type="non-terminal residue" evidence="1">
    <location>
        <position position="1"/>
    </location>
</feature>
<accession>A0ABN9GT92</accession>
<evidence type="ECO:0000313" key="1">
    <source>
        <dbReference type="EMBL" id="CAI9612689.1"/>
    </source>
</evidence>
<dbReference type="EMBL" id="CATNWA010019344">
    <property type="protein sequence ID" value="CAI9612689.1"/>
    <property type="molecule type" value="Genomic_DNA"/>
</dbReference>
<evidence type="ECO:0000313" key="2">
    <source>
        <dbReference type="Proteomes" id="UP001162483"/>
    </source>
</evidence>
<organism evidence="1 2">
    <name type="scientific">Staurois parvus</name>
    <dbReference type="NCBI Taxonomy" id="386267"/>
    <lineage>
        <taxon>Eukaryota</taxon>
        <taxon>Metazoa</taxon>
        <taxon>Chordata</taxon>
        <taxon>Craniata</taxon>
        <taxon>Vertebrata</taxon>
        <taxon>Euteleostomi</taxon>
        <taxon>Amphibia</taxon>
        <taxon>Batrachia</taxon>
        <taxon>Anura</taxon>
        <taxon>Neobatrachia</taxon>
        <taxon>Ranoidea</taxon>
        <taxon>Ranidae</taxon>
        <taxon>Staurois</taxon>
    </lineage>
</organism>
<reference evidence="1" key="1">
    <citation type="submission" date="2023-05" db="EMBL/GenBank/DDBJ databases">
        <authorList>
            <person name="Stuckert A."/>
        </authorList>
    </citation>
    <scope>NUCLEOTIDE SEQUENCE</scope>
</reference>
<proteinExistence type="predicted"/>